<dbReference type="EMBL" id="HACG01042173">
    <property type="protein sequence ID" value="CEK89038.1"/>
    <property type="molecule type" value="Transcribed_RNA"/>
</dbReference>
<name>A0A0B7BAF0_9EUPU</name>
<reference evidence="2" key="1">
    <citation type="submission" date="2014-12" db="EMBL/GenBank/DDBJ databases">
        <title>Insight into the proteome of Arion vulgaris.</title>
        <authorList>
            <person name="Aradska J."/>
            <person name="Bulat T."/>
            <person name="Smidak R."/>
            <person name="Sarate P."/>
            <person name="Gangsoo J."/>
            <person name="Sialana F."/>
            <person name="Bilban M."/>
            <person name="Lubec G."/>
        </authorList>
    </citation>
    <scope>NUCLEOTIDE SEQUENCE</scope>
    <source>
        <tissue evidence="2">Skin</tissue>
    </source>
</reference>
<organism evidence="2">
    <name type="scientific">Arion vulgaris</name>
    <dbReference type="NCBI Taxonomy" id="1028688"/>
    <lineage>
        <taxon>Eukaryota</taxon>
        <taxon>Metazoa</taxon>
        <taxon>Spiralia</taxon>
        <taxon>Lophotrochozoa</taxon>
        <taxon>Mollusca</taxon>
        <taxon>Gastropoda</taxon>
        <taxon>Heterobranchia</taxon>
        <taxon>Euthyneura</taxon>
        <taxon>Panpulmonata</taxon>
        <taxon>Eupulmonata</taxon>
        <taxon>Stylommatophora</taxon>
        <taxon>Helicina</taxon>
        <taxon>Arionoidea</taxon>
        <taxon>Arionidae</taxon>
        <taxon>Arion</taxon>
    </lineage>
</organism>
<dbReference type="AlphaFoldDB" id="A0A0B7BAF0"/>
<proteinExistence type="predicted"/>
<gene>
    <name evidence="2" type="primary">ORF168647</name>
    <name evidence="1" type="synonym">ORF168642</name>
</gene>
<evidence type="ECO:0000313" key="2">
    <source>
        <dbReference type="EMBL" id="CEK89040.1"/>
    </source>
</evidence>
<dbReference type="EMBL" id="HACG01042175">
    <property type="protein sequence ID" value="CEK89040.1"/>
    <property type="molecule type" value="Transcribed_RNA"/>
</dbReference>
<evidence type="ECO:0000313" key="1">
    <source>
        <dbReference type="EMBL" id="CEK89038.1"/>
    </source>
</evidence>
<accession>A0A0B7BAF0</accession>
<protein>
    <submittedName>
        <fullName evidence="2">Uncharacterized protein</fullName>
    </submittedName>
</protein>
<sequence length="53" mass="5968">MHLHESSSQRLETNNRQKSSVSEIGYENCTCKCKLMSPSVMMVPVLPNLSKTL</sequence>